<dbReference type="OrthoDB" id="9816550at2"/>
<evidence type="ECO:0000313" key="5">
    <source>
        <dbReference type="EMBL" id="ADB31790.1"/>
    </source>
</evidence>
<keyword evidence="2 3" id="KW-0326">Glycosidase</keyword>
<dbReference type="PROSITE" id="PS51257">
    <property type="entry name" value="PROKAR_LIPOPROTEIN"/>
    <property type="match status" value="1"/>
</dbReference>
<dbReference type="InterPro" id="IPR017853">
    <property type="entry name" value="GH"/>
</dbReference>
<dbReference type="eggNOG" id="COG4124">
    <property type="taxonomic scope" value="Bacteria"/>
</dbReference>
<evidence type="ECO:0000256" key="3">
    <source>
        <dbReference type="PROSITE-ProRule" id="PRU01100"/>
    </source>
</evidence>
<dbReference type="STRING" id="479435.Kfla_2725"/>
<feature type="domain" description="GH26" evidence="4">
    <location>
        <begin position="50"/>
        <end position="370"/>
    </location>
</feature>
<dbReference type="SUPFAM" id="SSF51445">
    <property type="entry name" value="(Trans)glycosidases"/>
    <property type="match status" value="1"/>
</dbReference>
<accession>D2PYZ6</accession>
<gene>
    <name evidence="5" type="ordered locus">Kfla_2725</name>
</gene>
<feature type="active site" description="Nucleophile" evidence="3">
    <location>
        <position position="299"/>
    </location>
</feature>
<dbReference type="KEGG" id="kfl:Kfla_2725"/>
<name>D2PYZ6_KRIFD</name>
<protein>
    <recommendedName>
        <fullName evidence="4">GH26 domain-containing protein</fullName>
    </recommendedName>
</protein>
<proteinExistence type="inferred from homology"/>
<reference evidence="6" key="1">
    <citation type="submission" date="2009-09" db="EMBL/GenBank/DDBJ databases">
        <title>The complete genome of Kribbella flavida DSM 17836.</title>
        <authorList>
            <consortium name="US DOE Joint Genome Institute (JGI-PGF)"/>
            <person name="Lucas S."/>
            <person name="Copeland A."/>
            <person name="Lapidus A."/>
            <person name="Glavina del Rio T."/>
            <person name="Dalin E."/>
            <person name="Tice H."/>
            <person name="Bruce D."/>
            <person name="Goodwin L."/>
            <person name="Pitluck S."/>
            <person name="Kyrpides N."/>
            <person name="Mavromatis K."/>
            <person name="Ivanova N."/>
            <person name="Saunders E."/>
            <person name="Brettin T."/>
            <person name="Detter J.C."/>
            <person name="Han C."/>
            <person name="Larimer F."/>
            <person name="Land M."/>
            <person name="Hauser L."/>
            <person name="Markowitz V."/>
            <person name="Cheng J.-F."/>
            <person name="Hugenholtz P."/>
            <person name="Woyke T."/>
            <person name="Wu D."/>
            <person name="Pukall R."/>
            <person name="Klenk H.-P."/>
            <person name="Eisen J.A."/>
        </authorList>
    </citation>
    <scope>NUCLEOTIDE SEQUENCE [LARGE SCALE GENOMIC DNA]</scope>
    <source>
        <strain evidence="6">DSM 17836 / JCM 10339 / NBRC 14399</strain>
    </source>
</reference>
<sequence>MSAQRPNGAWGRARWRTVVVGCAVMTAVALVSCGLVSDAEDPPPVPRVTTTPRAVPTTACTVSALLVPSCGAWFGVAANPLGDESWDEALPAFEKVLGRPVDIAHYYNSSPKLFPAEDMVRRAREPGKKRLLLLNWKPEMGRTWAEVAAGDPEVDAAIDAQAQYLRTTFPERFFLTIHHEPEEEVEPAAGSGFTAKDYAAMYRRVALRLKAKGVTNAVLVMTYRGAPHWGAQPWFEDLYPGDDVVDWIAEDPYIFGPDPEYSGGIGQAVNRTQRKYPQWPGFYTWATTKHPGKPIMLAEWGVSRNLGEVTRSAVFATMPDQLAAYPQVKALVYWHETDFGDIGATRLKAGDPSVSALRTALQSPRLKPPAVPN</sequence>
<dbReference type="InterPro" id="IPR022790">
    <property type="entry name" value="GH26_dom"/>
</dbReference>
<dbReference type="RefSeq" id="WP_012920346.1">
    <property type="nucleotide sequence ID" value="NC_013729.1"/>
</dbReference>
<dbReference type="Gene3D" id="3.20.20.80">
    <property type="entry name" value="Glycosidases"/>
    <property type="match status" value="1"/>
</dbReference>
<dbReference type="Proteomes" id="UP000007967">
    <property type="component" value="Chromosome"/>
</dbReference>
<organism evidence="5 6">
    <name type="scientific">Kribbella flavida (strain DSM 17836 / JCM 10339 / NBRC 14399)</name>
    <dbReference type="NCBI Taxonomy" id="479435"/>
    <lineage>
        <taxon>Bacteria</taxon>
        <taxon>Bacillati</taxon>
        <taxon>Actinomycetota</taxon>
        <taxon>Actinomycetes</taxon>
        <taxon>Propionibacteriales</taxon>
        <taxon>Kribbellaceae</taxon>
        <taxon>Kribbella</taxon>
    </lineage>
</organism>
<dbReference type="GO" id="GO:0004553">
    <property type="term" value="F:hydrolase activity, hydrolyzing O-glycosyl compounds"/>
    <property type="evidence" value="ECO:0007669"/>
    <property type="project" value="InterPro"/>
</dbReference>
<keyword evidence="1 3" id="KW-0378">Hydrolase</keyword>
<feature type="active site" description="Proton donor" evidence="3">
    <location>
        <position position="180"/>
    </location>
</feature>
<dbReference type="HOGENOM" id="CLU_038234_2_0_11"/>
<keyword evidence="6" id="KW-1185">Reference proteome</keyword>
<dbReference type="PROSITE" id="PS51764">
    <property type="entry name" value="GH26"/>
    <property type="match status" value="1"/>
</dbReference>
<evidence type="ECO:0000256" key="1">
    <source>
        <dbReference type="ARBA" id="ARBA00022801"/>
    </source>
</evidence>
<dbReference type="EMBL" id="CP001736">
    <property type="protein sequence ID" value="ADB31790.1"/>
    <property type="molecule type" value="Genomic_DNA"/>
</dbReference>
<evidence type="ECO:0000259" key="4">
    <source>
        <dbReference type="PROSITE" id="PS51764"/>
    </source>
</evidence>
<dbReference type="AlphaFoldDB" id="D2PYZ6"/>
<evidence type="ECO:0000313" key="6">
    <source>
        <dbReference type="Proteomes" id="UP000007967"/>
    </source>
</evidence>
<comment type="similarity">
    <text evidence="3">Belongs to the glycosyl hydrolase 26 family.</text>
</comment>
<reference evidence="5 6" key="2">
    <citation type="journal article" date="2010" name="Stand. Genomic Sci.">
        <title>Complete genome sequence of Kribbella flavida type strain (IFO 14399).</title>
        <authorList>
            <person name="Pukall R."/>
            <person name="Lapidus A."/>
            <person name="Glavina Del Rio T."/>
            <person name="Copeland A."/>
            <person name="Tice H."/>
            <person name="Cheng J.-F."/>
            <person name="Lucas S."/>
            <person name="Chen F."/>
            <person name="Nolan M."/>
            <person name="LaButti K."/>
            <person name="Pati A."/>
            <person name="Ivanova N."/>
            <person name="Mavrommatis K."/>
            <person name="Mikhailova N."/>
            <person name="Pitluck S."/>
            <person name="Bruce D."/>
            <person name="Goodwin L."/>
            <person name="Land M."/>
            <person name="Hauser L."/>
            <person name="Chang Y.-J."/>
            <person name="Jeffries C.D."/>
            <person name="Chen A."/>
            <person name="Palaniappan K."/>
            <person name="Chain P."/>
            <person name="Rohde M."/>
            <person name="Goeker M."/>
            <person name="Bristow J."/>
            <person name="Eisen J.A."/>
            <person name="Markowitz V."/>
            <person name="Hugenholtz P."/>
            <person name="Kyrpides N.C."/>
            <person name="Klenk H.-P."/>
            <person name="Brettin T."/>
        </authorList>
    </citation>
    <scope>NUCLEOTIDE SEQUENCE [LARGE SCALE GENOMIC DNA]</scope>
    <source>
        <strain evidence="6">DSM 17836 / JCM 10339 / NBRC 14399</strain>
    </source>
</reference>
<dbReference type="CAZy" id="GH26">
    <property type="family name" value="Glycoside Hydrolase Family 26"/>
</dbReference>
<evidence type="ECO:0000256" key="2">
    <source>
        <dbReference type="ARBA" id="ARBA00023295"/>
    </source>
</evidence>